<protein>
    <submittedName>
        <fullName evidence="2">Uncharacterized protein</fullName>
    </submittedName>
</protein>
<dbReference type="AlphaFoldDB" id="A0A8H3FD15"/>
<comment type="caution">
    <text evidence="2">The sequence shown here is derived from an EMBL/GenBank/DDBJ whole genome shotgun (WGS) entry which is preliminary data.</text>
</comment>
<feature type="chain" id="PRO_5034508472" evidence="1">
    <location>
        <begin position="30"/>
        <end position="318"/>
    </location>
</feature>
<evidence type="ECO:0000313" key="2">
    <source>
        <dbReference type="EMBL" id="CAF9923037.1"/>
    </source>
</evidence>
<organism evidence="2 3">
    <name type="scientific">Imshaugia aleurites</name>
    <dbReference type="NCBI Taxonomy" id="172621"/>
    <lineage>
        <taxon>Eukaryota</taxon>
        <taxon>Fungi</taxon>
        <taxon>Dikarya</taxon>
        <taxon>Ascomycota</taxon>
        <taxon>Pezizomycotina</taxon>
        <taxon>Lecanoromycetes</taxon>
        <taxon>OSLEUM clade</taxon>
        <taxon>Lecanoromycetidae</taxon>
        <taxon>Lecanorales</taxon>
        <taxon>Lecanorineae</taxon>
        <taxon>Parmeliaceae</taxon>
        <taxon>Imshaugia</taxon>
    </lineage>
</organism>
<gene>
    <name evidence="2" type="ORF">IMSHALPRED_005835</name>
</gene>
<reference evidence="2" key="1">
    <citation type="submission" date="2021-03" db="EMBL/GenBank/DDBJ databases">
        <authorList>
            <person name="Tagirdzhanova G."/>
        </authorList>
    </citation>
    <scope>NUCLEOTIDE SEQUENCE</scope>
</reference>
<keyword evidence="3" id="KW-1185">Reference proteome</keyword>
<evidence type="ECO:0000313" key="3">
    <source>
        <dbReference type="Proteomes" id="UP000664534"/>
    </source>
</evidence>
<proteinExistence type="predicted"/>
<sequence>MAGYPPSKNFSSMATFVITAILFCNAVFAKPAPILDEVSTYAFNLNHLTADDATDRDKVLAWIEQNVDLEVDKAVFYSDPSVGRPMAGNFCSENEEDGYKDFWLVFNDEFSAAFGGADPGNSKPIARACSQAFAQFAKGETRIFNDAGAGPSSYWKTIEHPSLNENSAVTKIWRMADDTTDPDDHDMDLKNADDGELGYVPGMCGVHVVQYQKNEPRVNPNPDYKFDITIYDNDHYQIGEVLFVDAPNAVGVNVDSQLPDVLIVTAGAVDSDPVSFAYAGNIWDSAGDWCDAAAYNRGMRQIDCDFPCSAPGELEDDI</sequence>
<accession>A0A8H3FD15</accession>
<feature type="signal peptide" evidence="1">
    <location>
        <begin position="1"/>
        <end position="29"/>
    </location>
</feature>
<dbReference type="OrthoDB" id="2119228at2759"/>
<name>A0A8H3FD15_9LECA</name>
<keyword evidence="1" id="KW-0732">Signal</keyword>
<dbReference type="EMBL" id="CAJPDT010000032">
    <property type="protein sequence ID" value="CAF9923037.1"/>
    <property type="molecule type" value="Genomic_DNA"/>
</dbReference>
<evidence type="ECO:0000256" key="1">
    <source>
        <dbReference type="SAM" id="SignalP"/>
    </source>
</evidence>
<dbReference type="Proteomes" id="UP000664534">
    <property type="component" value="Unassembled WGS sequence"/>
</dbReference>